<protein>
    <submittedName>
        <fullName evidence="1">Uncharacterized protein</fullName>
    </submittedName>
</protein>
<proteinExistence type="predicted"/>
<organism evidence="1 2">
    <name type="scientific">Colocasia esculenta</name>
    <name type="common">Wild taro</name>
    <name type="synonym">Arum esculentum</name>
    <dbReference type="NCBI Taxonomy" id="4460"/>
    <lineage>
        <taxon>Eukaryota</taxon>
        <taxon>Viridiplantae</taxon>
        <taxon>Streptophyta</taxon>
        <taxon>Embryophyta</taxon>
        <taxon>Tracheophyta</taxon>
        <taxon>Spermatophyta</taxon>
        <taxon>Magnoliopsida</taxon>
        <taxon>Liliopsida</taxon>
        <taxon>Araceae</taxon>
        <taxon>Aroideae</taxon>
        <taxon>Colocasieae</taxon>
        <taxon>Colocasia</taxon>
    </lineage>
</organism>
<sequence>MGSTEIATGACTGRDSLSQVRQQIATTGFRLEELGEELERSFLSTNSPPLGLSSWSRNLLAQARAGHDGLRLEELREELERSFLSMNSPPLGLSSWSRNLLSRARAGHEGLREVFKLLPILFPSLSLTPIKFRISYFPLPFLSKRSPIWVGR</sequence>
<dbReference type="EMBL" id="NMUH01001942">
    <property type="protein sequence ID" value="MQL96653.1"/>
    <property type="molecule type" value="Genomic_DNA"/>
</dbReference>
<comment type="caution">
    <text evidence="1">The sequence shown here is derived from an EMBL/GenBank/DDBJ whole genome shotgun (WGS) entry which is preliminary data.</text>
</comment>
<dbReference type="Proteomes" id="UP000652761">
    <property type="component" value="Unassembled WGS sequence"/>
</dbReference>
<name>A0A843VWW7_COLES</name>
<keyword evidence="2" id="KW-1185">Reference proteome</keyword>
<evidence type="ECO:0000313" key="2">
    <source>
        <dbReference type="Proteomes" id="UP000652761"/>
    </source>
</evidence>
<dbReference type="AlphaFoldDB" id="A0A843VWW7"/>
<gene>
    <name evidence="1" type="ORF">Taro_029330</name>
</gene>
<reference evidence="1" key="1">
    <citation type="submission" date="2017-07" db="EMBL/GenBank/DDBJ databases">
        <title>Taro Niue Genome Assembly and Annotation.</title>
        <authorList>
            <person name="Atibalentja N."/>
            <person name="Keating K."/>
            <person name="Fields C.J."/>
        </authorList>
    </citation>
    <scope>NUCLEOTIDE SEQUENCE</scope>
    <source>
        <strain evidence="1">Niue_2</strain>
        <tissue evidence="1">Leaf</tissue>
    </source>
</reference>
<accession>A0A843VWW7</accession>
<evidence type="ECO:0000313" key="1">
    <source>
        <dbReference type="EMBL" id="MQL96653.1"/>
    </source>
</evidence>